<evidence type="ECO:0000256" key="6">
    <source>
        <dbReference type="ARBA" id="ARBA00023315"/>
    </source>
</evidence>
<dbReference type="STRING" id="32264.T1K9D6"/>
<evidence type="ECO:0000256" key="4">
    <source>
        <dbReference type="ARBA" id="ARBA00022989"/>
    </source>
</evidence>
<evidence type="ECO:0000256" key="1">
    <source>
        <dbReference type="ARBA" id="ARBA00004141"/>
    </source>
</evidence>
<evidence type="ECO:0000256" key="2">
    <source>
        <dbReference type="ARBA" id="ARBA00022679"/>
    </source>
</evidence>
<dbReference type="EC" id="2.3.1.225" evidence="7"/>
<organism evidence="9 10">
    <name type="scientific">Tetranychus urticae</name>
    <name type="common">Two-spotted spider mite</name>
    <dbReference type="NCBI Taxonomy" id="32264"/>
    <lineage>
        <taxon>Eukaryota</taxon>
        <taxon>Metazoa</taxon>
        <taxon>Ecdysozoa</taxon>
        <taxon>Arthropoda</taxon>
        <taxon>Chelicerata</taxon>
        <taxon>Arachnida</taxon>
        <taxon>Acari</taxon>
        <taxon>Acariformes</taxon>
        <taxon>Trombidiformes</taxon>
        <taxon>Prostigmata</taxon>
        <taxon>Eleutherengona</taxon>
        <taxon>Raphignathae</taxon>
        <taxon>Tetranychoidea</taxon>
        <taxon>Tetranychidae</taxon>
        <taxon>Tetranychus</taxon>
    </lineage>
</organism>
<comment type="subcellular location">
    <subcellularLocation>
        <location evidence="1">Membrane</location>
        <topology evidence="1">Multi-pass membrane protein</topology>
    </subcellularLocation>
</comment>
<evidence type="ECO:0000256" key="3">
    <source>
        <dbReference type="ARBA" id="ARBA00022692"/>
    </source>
</evidence>
<keyword evidence="4 7" id="KW-1133">Transmembrane helix</keyword>
<feature type="transmembrane region" description="Helical" evidence="7">
    <location>
        <begin position="40"/>
        <end position="60"/>
    </location>
</feature>
<dbReference type="GO" id="GO:0016020">
    <property type="term" value="C:membrane"/>
    <property type="evidence" value="ECO:0007669"/>
    <property type="project" value="UniProtKB-SubCell"/>
</dbReference>
<reference evidence="10" key="1">
    <citation type="submission" date="2011-08" db="EMBL/GenBank/DDBJ databases">
        <authorList>
            <person name="Rombauts S."/>
        </authorList>
    </citation>
    <scope>NUCLEOTIDE SEQUENCE</scope>
    <source>
        <strain evidence="10">London</strain>
    </source>
</reference>
<protein>
    <recommendedName>
        <fullName evidence="7">Palmitoyltransferase</fullName>
        <ecNumber evidence="7">2.3.1.225</ecNumber>
    </recommendedName>
</protein>
<evidence type="ECO:0000259" key="8">
    <source>
        <dbReference type="Pfam" id="PF01529"/>
    </source>
</evidence>
<dbReference type="eggNOG" id="KOG1315">
    <property type="taxonomic scope" value="Eukaryota"/>
</dbReference>
<reference evidence="9" key="2">
    <citation type="submission" date="2015-06" db="UniProtKB">
        <authorList>
            <consortium name="EnsemblMetazoa"/>
        </authorList>
    </citation>
    <scope>IDENTIFICATION</scope>
</reference>
<keyword evidence="3 7" id="KW-0812">Transmembrane</keyword>
<dbReference type="AlphaFoldDB" id="T1K9D6"/>
<dbReference type="PROSITE" id="PS50216">
    <property type="entry name" value="DHHC"/>
    <property type="match status" value="1"/>
</dbReference>
<dbReference type="EMBL" id="CAEY01001890">
    <property type="status" value="NOT_ANNOTATED_CDS"/>
    <property type="molecule type" value="Genomic_DNA"/>
</dbReference>
<dbReference type="PANTHER" id="PTHR12246">
    <property type="entry name" value="PALMITOYLTRANSFERASE ZDHHC16"/>
    <property type="match status" value="1"/>
</dbReference>
<keyword evidence="2 7" id="KW-0808">Transferase</keyword>
<keyword evidence="6 7" id="KW-0012">Acyltransferase</keyword>
<evidence type="ECO:0000256" key="5">
    <source>
        <dbReference type="ARBA" id="ARBA00023136"/>
    </source>
</evidence>
<comment type="domain">
    <text evidence="7">The DHHC domain is required for palmitoyltransferase activity.</text>
</comment>
<evidence type="ECO:0000256" key="7">
    <source>
        <dbReference type="RuleBase" id="RU079119"/>
    </source>
</evidence>
<dbReference type="Pfam" id="PF01529">
    <property type="entry name" value="DHHC"/>
    <property type="match status" value="1"/>
</dbReference>
<dbReference type="GO" id="GO:0019706">
    <property type="term" value="F:protein-cysteine S-palmitoyltransferase activity"/>
    <property type="evidence" value="ECO:0007669"/>
    <property type="project" value="UniProtKB-EC"/>
</dbReference>
<feature type="transmembrane region" description="Helical" evidence="7">
    <location>
        <begin position="231"/>
        <end position="253"/>
    </location>
</feature>
<dbReference type="EnsemblMetazoa" id="tetur07g04550.1">
    <property type="protein sequence ID" value="tetur07g04550.1"/>
    <property type="gene ID" value="tetur07g04550"/>
</dbReference>
<feature type="domain" description="Palmitoyltransferase DHHC" evidence="8">
    <location>
        <begin position="148"/>
        <end position="268"/>
    </location>
</feature>
<evidence type="ECO:0000313" key="9">
    <source>
        <dbReference type="EnsemblMetazoa" id="tetur07g04550.1"/>
    </source>
</evidence>
<proteinExistence type="inferred from homology"/>
<sequence length="362" mass="42360">MSPNRLNHNTGDKTDLEGETYMGPRRQHYLYAKCQLCINLFKWLPVIFITSVLAWGYYAYVIQLCLFNMDSVILQIVCLTFFHFLYIMTFWSYFQTIFTKPGIIPKKFWLTTRDSERLTSNDDRRGQIIQQISYERGLPISCLDATGSPRICDKCNIIKPDRAHHCAACNTCVLKMDHHCPWVNNCVSFTNYKFFVLFLAYAFFLCLFTAASSLHYFLLFWRNQLTNDGRFHILFLFFVSIMFAISLVSLFGYHLYLVTLNRSTLESFRPPMFSLGPDKNAYNLGRYQNWIQIFGKSKLKWFIPIYTSTGDGLYFPSRLSLTCDERGAYHPLLADYDEESAIGGDQGVPIQNRLHREHSHYR</sequence>
<keyword evidence="10" id="KW-1185">Reference proteome</keyword>
<keyword evidence="5 7" id="KW-0472">Membrane</keyword>
<dbReference type="Proteomes" id="UP000015104">
    <property type="component" value="Unassembled WGS sequence"/>
</dbReference>
<name>T1K9D6_TETUR</name>
<accession>T1K9D6</accession>
<dbReference type="InterPro" id="IPR039859">
    <property type="entry name" value="PFA4/ZDH16/20/ERF2-like"/>
</dbReference>
<comment type="catalytic activity">
    <reaction evidence="7">
        <text>L-cysteinyl-[protein] + hexadecanoyl-CoA = S-hexadecanoyl-L-cysteinyl-[protein] + CoA</text>
        <dbReference type="Rhea" id="RHEA:36683"/>
        <dbReference type="Rhea" id="RHEA-COMP:10131"/>
        <dbReference type="Rhea" id="RHEA-COMP:11032"/>
        <dbReference type="ChEBI" id="CHEBI:29950"/>
        <dbReference type="ChEBI" id="CHEBI:57287"/>
        <dbReference type="ChEBI" id="CHEBI:57379"/>
        <dbReference type="ChEBI" id="CHEBI:74151"/>
        <dbReference type="EC" id="2.3.1.225"/>
    </reaction>
</comment>
<dbReference type="HOGENOM" id="CLU_027721_1_3_1"/>
<comment type="similarity">
    <text evidence="7">Belongs to the DHHC palmitoyltransferase family.</text>
</comment>
<dbReference type="InterPro" id="IPR001594">
    <property type="entry name" value="Palmitoyltrfase_DHHC"/>
</dbReference>
<evidence type="ECO:0000313" key="10">
    <source>
        <dbReference type="Proteomes" id="UP000015104"/>
    </source>
</evidence>
<feature type="transmembrane region" description="Helical" evidence="7">
    <location>
        <begin position="194"/>
        <end position="219"/>
    </location>
</feature>
<feature type="transmembrane region" description="Helical" evidence="7">
    <location>
        <begin position="72"/>
        <end position="94"/>
    </location>
</feature>